<evidence type="ECO:0000256" key="5">
    <source>
        <dbReference type="SAM" id="MobiDB-lite"/>
    </source>
</evidence>
<comment type="caution">
    <text evidence="6">The sequence shown here is derived from an EMBL/GenBank/DDBJ whole genome shotgun (WGS) entry which is preliminary data.</text>
</comment>
<evidence type="ECO:0000256" key="1">
    <source>
        <dbReference type="ARBA" id="ARBA00007645"/>
    </source>
</evidence>
<evidence type="ECO:0000313" key="7">
    <source>
        <dbReference type="Proteomes" id="UP000800981"/>
    </source>
</evidence>
<proteinExistence type="inferred from homology"/>
<organism evidence="6 7">
    <name type="scientific">Motilibacter deserti</name>
    <dbReference type="NCBI Taxonomy" id="2714956"/>
    <lineage>
        <taxon>Bacteria</taxon>
        <taxon>Bacillati</taxon>
        <taxon>Actinomycetota</taxon>
        <taxon>Actinomycetes</taxon>
        <taxon>Motilibacterales</taxon>
        <taxon>Motilibacteraceae</taxon>
        <taxon>Motilibacter</taxon>
    </lineage>
</organism>
<evidence type="ECO:0000313" key="6">
    <source>
        <dbReference type="EMBL" id="NHC14762.1"/>
    </source>
</evidence>
<keyword evidence="7" id="KW-1185">Reference proteome</keyword>
<name>A0ABX0GYX6_9ACTN</name>
<sequence>MRSVKNQPGRRVVRRRGPTHVINTLDPRFKTHQA</sequence>
<feature type="region of interest" description="Disordered" evidence="5">
    <location>
        <begin position="1"/>
        <end position="34"/>
    </location>
</feature>
<evidence type="ECO:0000256" key="3">
    <source>
        <dbReference type="ARBA" id="ARBA00023274"/>
    </source>
</evidence>
<keyword evidence="3" id="KW-0687">Ribonucleoprotein</keyword>
<dbReference type="InterPro" id="IPR035977">
    <property type="entry name" value="Ribosomal_bL36_sp"/>
</dbReference>
<dbReference type="InterPro" id="IPR000473">
    <property type="entry name" value="Ribosomal_bL36"/>
</dbReference>
<dbReference type="EMBL" id="JAANNP010000010">
    <property type="protein sequence ID" value="NHC14762.1"/>
    <property type="molecule type" value="Genomic_DNA"/>
</dbReference>
<dbReference type="Proteomes" id="UP000800981">
    <property type="component" value="Unassembled WGS sequence"/>
</dbReference>
<accession>A0ABX0GYX6</accession>
<reference evidence="6 7" key="1">
    <citation type="submission" date="2020-03" db="EMBL/GenBank/DDBJ databases">
        <title>Two novel Motilibacter sp.</title>
        <authorList>
            <person name="Liu S."/>
        </authorList>
    </citation>
    <scope>NUCLEOTIDE SEQUENCE [LARGE SCALE GENOMIC DNA]</scope>
    <source>
        <strain evidence="6 7">E257</strain>
    </source>
</reference>
<dbReference type="GO" id="GO:0005840">
    <property type="term" value="C:ribosome"/>
    <property type="evidence" value="ECO:0007669"/>
    <property type="project" value="UniProtKB-KW"/>
</dbReference>
<dbReference type="Pfam" id="PF00444">
    <property type="entry name" value="Ribosomal_L36"/>
    <property type="match status" value="1"/>
</dbReference>
<gene>
    <name evidence="6" type="ORF">G9H71_13315</name>
</gene>
<protein>
    <recommendedName>
        <fullName evidence="4">Large ribosomal subunit protein bL36</fullName>
    </recommendedName>
</protein>
<evidence type="ECO:0000256" key="4">
    <source>
        <dbReference type="ARBA" id="ARBA00035186"/>
    </source>
</evidence>
<keyword evidence="2 6" id="KW-0689">Ribosomal protein</keyword>
<comment type="similarity">
    <text evidence="1">Belongs to the bacterial ribosomal protein bL36 family.</text>
</comment>
<evidence type="ECO:0000256" key="2">
    <source>
        <dbReference type="ARBA" id="ARBA00022980"/>
    </source>
</evidence>
<dbReference type="SUPFAM" id="SSF57840">
    <property type="entry name" value="Ribosomal protein L36"/>
    <property type="match status" value="1"/>
</dbReference>